<feature type="compositionally biased region" description="Basic residues" evidence="6">
    <location>
        <begin position="463"/>
        <end position="476"/>
    </location>
</feature>
<organism evidence="7 8">
    <name type="scientific">Panaeolus cyanescens</name>
    <dbReference type="NCBI Taxonomy" id="181874"/>
    <lineage>
        <taxon>Eukaryota</taxon>
        <taxon>Fungi</taxon>
        <taxon>Dikarya</taxon>
        <taxon>Basidiomycota</taxon>
        <taxon>Agaricomycotina</taxon>
        <taxon>Agaricomycetes</taxon>
        <taxon>Agaricomycetidae</taxon>
        <taxon>Agaricales</taxon>
        <taxon>Agaricineae</taxon>
        <taxon>Galeropsidaceae</taxon>
        <taxon>Panaeolus</taxon>
    </lineage>
</organism>
<feature type="region of interest" description="Disordered" evidence="6">
    <location>
        <begin position="1"/>
        <end position="205"/>
    </location>
</feature>
<evidence type="ECO:0000256" key="4">
    <source>
        <dbReference type="ARBA" id="ARBA00023054"/>
    </source>
</evidence>
<comment type="similarity">
    <text evidence="2">Belongs to the EBP2 family.</text>
</comment>
<accession>A0A409YJB0</accession>
<evidence type="ECO:0000256" key="2">
    <source>
        <dbReference type="ARBA" id="ARBA00007336"/>
    </source>
</evidence>
<dbReference type="GO" id="GO:0034399">
    <property type="term" value="C:nuclear periphery"/>
    <property type="evidence" value="ECO:0007669"/>
    <property type="project" value="TreeGrafter"/>
</dbReference>
<dbReference type="GO" id="GO:0006364">
    <property type="term" value="P:rRNA processing"/>
    <property type="evidence" value="ECO:0007669"/>
    <property type="project" value="TreeGrafter"/>
</dbReference>
<sequence>MARSSVISKGKQPKRTKKVENEAVEVSSSTKAAEVPVPEVEAEAEASTSTSTTLTKDKSKSKAAQKKPEKESEPEVEGVEEDEDEEAWEDDSDEDEDSEDDGVDEEGMERLMKALGNDGLEEYDQAQLEALAGSDDEDDEGSEDDDDADAGEEMSGEEGSEDEDAEVDNDEEDGEDNDDEEDEEEGVPLDEVESVDDDAVPRQKVEIDNTEALAQIRQTFQLDPQMPWTETLSLSYPHAIEVDVNDDLNRELAFYKQALHGANAARALADKHKLPFTRPSDYFAEMVKSDAHMERIRQRLLNESATIKKSEDKRKEREGKKFGKQVQIEKLKERERSKKEMEEKLKGLKRKRKDVLDNPKAADDDFDIAVEDAIADRPSKRGKGSDGKGIPRSVRDKKYGFGGSTNNRRSKQNTRESTDSFGSGGGRGGRGGFGKGGRGGRGGGRGGFGGKRGGSGGGGGSKRPGKSKRMSAKSRS</sequence>
<dbReference type="PANTHER" id="PTHR13028:SF0">
    <property type="entry name" value="RRNA-PROCESSING PROTEIN EBP2-RELATED"/>
    <property type="match status" value="1"/>
</dbReference>
<feature type="compositionally biased region" description="Acidic residues" evidence="6">
    <location>
        <begin position="74"/>
        <end position="107"/>
    </location>
</feature>
<feature type="compositionally biased region" description="Basic and acidic residues" evidence="6">
    <location>
        <begin position="374"/>
        <end position="386"/>
    </location>
</feature>
<protein>
    <recommendedName>
        <fullName evidence="9">Ebp2-domain-containing protein</fullName>
    </recommendedName>
</protein>
<reference evidence="7 8" key="1">
    <citation type="journal article" date="2018" name="Evol. Lett.">
        <title>Horizontal gene cluster transfer increased hallucinogenic mushroom diversity.</title>
        <authorList>
            <person name="Reynolds H.T."/>
            <person name="Vijayakumar V."/>
            <person name="Gluck-Thaler E."/>
            <person name="Korotkin H.B."/>
            <person name="Matheny P.B."/>
            <person name="Slot J.C."/>
        </authorList>
    </citation>
    <scope>NUCLEOTIDE SEQUENCE [LARGE SCALE GENOMIC DNA]</scope>
    <source>
        <strain evidence="7 8">2629</strain>
    </source>
</reference>
<feature type="compositionally biased region" description="Basic and acidic residues" evidence="6">
    <location>
        <begin position="55"/>
        <end position="73"/>
    </location>
</feature>
<keyword evidence="3" id="KW-0690">Ribosome biogenesis</keyword>
<dbReference type="InterPro" id="IPR008610">
    <property type="entry name" value="Ebp2"/>
</dbReference>
<dbReference type="EMBL" id="NHTK01001105">
    <property type="protein sequence ID" value="PPR03101.1"/>
    <property type="molecule type" value="Genomic_DNA"/>
</dbReference>
<evidence type="ECO:0008006" key="9">
    <source>
        <dbReference type="Google" id="ProtNLM"/>
    </source>
</evidence>
<gene>
    <name evidence="7" type="ORF">CVT24_012380</name>
</gene>
<feature type="compositionally biased region" description="Basic and acidic residues" evidence="6">
    <location>
        <begin position="307"/>
        <end position="346"/>
    </location>
</feature>
<evidence type="ECO:0000313" key="8">
    <source>
        <dbReference type="Proteomes" id="UP000284842"/>
    </source>
</evidence>
<feature type="compositionally biased region" description="Low complexity" evidence="6">
    <location>
        <begin position="31"/>
        <end position="54"/>
    </location>
</feature>
<feature type="compositionally biased region" description="Gly residues" evidence="6">
    <location>
        <begin position="422"/>
        <end position="462"/>
    </location>
</feature>
<evidence type="ECO:0000256" key="6">
    <source>
        <dbReference type="SAM" id="MobiDB-lite"/>
    </source>
</evidence>
<dbReference type="GO" id="GO:0005730">
    <property type="term" value="C:nucleolus"/>
    <property type="evidence" value="ECO:0007669"/>
    <property type="project" value="UniProtKB-SubCell"/>
</dbReference>
<feature type="compositionally biased region" description="Basic and acidic residues" evidence="6">
    <location>
        <begin position="354"/>
        <end position="363"/>
    </location>
</feature>
<evidence type="ECO:0000256" key="3">
    <source>
        <dbReference type="ARBA" id="ARBA00022517"/>
    </source>
</evidence>
<feature type="region of interest" description="Disordered" evidence="6">
    <location>
        <begin position="307"/>
        <end position="476"/>
    </location>
</feature>
<proteinExistence type="inferred from homology"/>
<dbReference type="GO" id="GO:0042273">
    <property type="term" value="P:ribosomal large subunit biogenesis"/>
    <property type="evidence" value="ECO:0007669"/>
    <property type="project" value="TreeGrafter"/>
</dbReference>
<dbReference type="InParanoid" id="A0A409YJB0"/>
<keyword evidence="8" id="KW-1185">Reference proteome</keyword>
<feature type="compositionally biased region" description="Acidic residues" evidence="6">
    <location>
        <begin position="134"/>
        <end position="198"/>
    </location>
</feature>
<comment type="subcellular location">
    <subcellularLocation>
        <location evidence="1">Nucleus</location>
        <location evidence="1">Nucleolus</location>
    </subcellularLocation>
</comment>
<dbReference type="AlphaFoldDB" id="A0A409YJB0"/>
<name>A0A409YJB0_9AGAR</name>
<comment type="caution">
    <text evidence="7">The sequence shown here is derived from an EMBL/GenBank/DDBJ whole genome shotgun (WGS) entry which is preliminary data.</text>
</comment>
<evidence type="ECO:0000256" key="5">
    <source>
        <dbReference type="ARBA" id="ARBA00023242"/>
    </source>
</evidence>
<keyword evidence="4" id="KW-0175">Coiled coil</keyword>
<dbReference type="OrthoDB" id="443772at2759"/>
<dbReference type="Pfam" id="PF05890">
    <property type="entry name" value="Ebp2"/>
    <property type="match status" value="1"/>
</dbReference>
<evidence type="ECO:0000256" key="1">
    <source>
        <dbReference type="ARBA" id="ARBA00004604"/>
    </source>
</evidence>
<dbReference type="Proteomes" id="UP000284842">
    <property type="component" value="Unassembled WGS sequence"/>
</dbReference>
<dbReference type="STRING" id="181874.A0A409YJB0"/>
<dbReference type="GO" id="GO:0030687">
    <property type="term" value="C:preribosome, large subunit precursor"/>
    <property type="evidence" value="ECO:0007669"/>
    <property type="project" value="TreeGrafter"/>
</dbReference>
<evidence type="ECO:0000313" key="7">
    <source>
        <dbReference type="EMBL" id="PPR03101.1"/>
    </source>
</evidence>
<keyword evidence="5" id="KW-0539">Nucleus</keyword>
<dbReference type="PANTHER" id="PTHR13028">
    <property type="entry name" value="RRNA PROCESSING PROTEIN EBNA1-BINDING PROTEIN-RELATED"/>
    <property type="match status" value="1"/>
</dbReference>